<dbReference type="FunFam" id="2.30.29.150:FF:000001">
    <property type="entry name" value="Fact complex subunit ssrp1"/>
    <property type="match status" value="1"/>
</dbReference>
<dbReference type="SUPFAM" id="SSF50729">
    <property type="entry name" value="PH domain-like"/>
    <property type="match status" value="1"/>
</dbReference>
<dbReference type="PANTHER" id="PTHR45849:SF1">
    <property type="entry name" value="FACT COMPLEX SUBUNIT SSRP1"/>
    <property type="match status" value="1"/>
</dbReference>
<dbReference type="CDD" id="cd13231">
    <property type="entry name" value="PH2_SSRP1-like"/>
    <property type="match status" value="1"/>
</dbReference>
<dbReference type="OrthoDB" id="498543at2759"/>
<dbReference type="AlphaFoldDB" id="A0A9P6B4J7"/>
<dbReference type="InterPro" id="IPR024954">
    <property type="entry name" value="SSRP1_DD"/>
</dbReference>
<feature type="domain" description="Histone chaperone RTT106/FACT complex subunit SPT16-like middle" evidence="12">
    <location>
        <begin position="350"/>
        <end position="443"/>
    </location>
</feature>
<dbReference type="Pfam" id="PF03531">
    <property type="entry name" value="SSrecog"/>
    <property type="match status" value="1"/>
</dbReference>
<evidence type="ECO:0000256" key="2">
    <source>
        <dbReference type="ARBA" id="ARBA00022454"/>
    </source>
</evidence>
<dbReference type="GO" id="GO:0006281">
    <property type="term" value="P:DNA repair"/>
    <property type="evidence" value="ECO:0007669"/>
    <property type="project" value="UniProtKB-KW"/>
</dbReference>
<keyword evidence="7 10" id="KW-0234">DNA repair</keyword>
<feature type="region of interest" description="Disordered" evidence="11">
    <location>
        <begin position="451"/>
        <end position="571"/>
    </location>
</feature>
<accession>A0A9P6B4J7</accession>
<keyword evidence="5 10" id="KW-0805">Transcription regulation</keyword>
<dbReference type="InterPro" id="IPR035417">
    <property type="entry name" value="SSRP1/POB3_N"/>
</dbReference>
<keyword evidence="2 10" id="KW-0158">Chromosome</keyword>
<dbReference type="GO" id="GO:0003677">
    <property type="term" value="F:DNA binding"/>
    <property type="evidence" value="ECO:0007669"/>
    <property type="project" value="InterPro"/>
</dbReference>
<dbReference type="InterPro" id="IPR013719">
    <property type="entry name" value="RTT106/SPT16-like_middle_dom"/>
</dbReference>
<feature type="compositionally biased region" description="Acidic residues" evidence="11">
    <location>
        <begin position="481"/>
        <end position="491"/>
    </location>
</feature>
<evidence type="ECO:0000256" key="3">
    <source>
        <dbReference type="ARBA" id="ARBA00022705"/>
    </source>
</evidence>
<dbReference type="EMBL" id="MU128933">
    <property type="protein sequence ID" value="KAF9517197.1"/>
    <property type="molecule type" value="Genomic_DNA"/>
</dbReference>
<dbReference type="Pfam" id="PF08512">
    <property type="entry name" value="Rttp106-like_middle"/>
    <property type="match status" value="1"/>
</dbReference>
<dbReference type="Gene3D" id="2.30.29.150">
    <property type="match status" value="1"/>
</dbReference>
<evidence type="ECO:0000256" key="5">
    <source>
        <dbReference type="ARBA" id="ARBA00023015"/>
    </source>
</evidence>
<comment type="function">
    <text evidence="9 10">Component of the FACT complex, a general chromatin factor that acts to reorganize nucleosomes. The FACT complex is involved in multiple processes that require DNA as a template such as mRNA elongation, DNA replication and DNA repair. During transcription elongation the FACT complex acts as a histone chaperone that both destabilizes and restores nucleosomal structure. It facilitates the passage of RNA polymerase II and transcription by promoting the dissociation of one histone H2A-H2B dimer from the nucleosome, then subsequently promotes the reestablishment of the nucleosome following the passage of RNA polymerase II.</text>
</comment>
<keyword evidence="3 10" id="KW-0235">DNA replication</keyword>
<dbReference type="GO" id="GO:0035101">
    <property type="term" value="C:FACT complex"/>
    <property type="evidence" value="ECO:0007669"/>
    <property type="project" value="TreeGrafter"/>
</dbReference>
<evidence type="ECO:0000256" key="6">
    <source>
        <dbReference type="ARBA" id="ARBA00023163"/>
    </source>
</evidence>
<evidence type="ECO:0000256" key="9">
    <source>
        <dbReference type="ARBA" id="ARBA00025370"/>
    </source>
</evidence>
<protein>
    <recommendedName>
        <fullName evidence="10">FACT complex subunit POB3</fullName>
    </recommendedName>
</protein>
<proteinExistence type="inferred from homology"/>
<dbReference type="GO" id="GO:0031491">
    <property type="term" value="F:nucleosome binding"/>
    <property type="evidence" value="ECO:0007669"/>
    <property type="project" value="TreeGrafter"/>
</dbReference>
<sequence length="571" mass="63258">MTTQFEGIYHGLGTDVGELRLATIGLGWKSVTTGSQVTVAASDIKYVQWLRVARNFQLRIILKDNRRRETFDGFQREDHEKISHVVKQHYNVILETKDVSLKGWNWGALDVQGSDLAFLVSNKTAFEVPLSQISNSNIVGKTEVSLEFAALEKKNPSTPSASKRKDADDELDEDGEHMDVDDDDETPAAQAFHDMIKEKADIGQVTGEGIASFAEVTVLTPRGRYDIDMFPAFLRLRGKTYDYKILYTSITRLFLLPKPDDVHIIFVVGLDPPIRQGQTRYPYLVMSFSRDEEVEVDLQLDEATIESQYNGNLKKHYEAPIHEVISAVFRGLSGKKITAPSGSFTSRDSHTSIKANLKAAQGDLYFLEKALLFLVKPTTLVEYTDIASVVFSRVGGGMASARTFDLKILLKMSPEIVFTSINKEEHELVEEFLKSKKLRVKNEMNDDIAAAAGLDSDSDEDMQSVASDGEDAPKPRPAAGNDEDSEEDDDFQASSSDSGSPSASESDDGEGAVTASDDSGDRDLIKKTKPKKTKEKKDKVDKAKGSKEKKGKKPVDDGNPRPKKKAKKQDD</sequence>
<keyword evidence="8 10" id="KW-0539">Nucleus</keyword>
<dbReference type="Pfam" id="PF21103">
    <property type="entry name" value="PH1_SSRP1-like"/>
    <property type="match status" value="1"/>
</dbReference>
<dbReference type="InterPro" id="IPR011993">
    <property type="entry name" value="PH-like_dom_sf"/>
</dbReference>
<dbReference type="InterPro" id="IPR050454">
    <property type="entry name" value="RTT106/SSRP1_HistChap/FACT"/>
</dbReference>
<dbReference type="Gene3D" id="2.30.29.220">
    <property type="entry name" value="Structure-specific recognition protein (SSRP1)"/>
    <property type="match status" value="1"/>
</dbReference>
<feature type="compositionally biased region" description="Basic residues" evidence="11">
    <location>
        <begin position="561"/>
        <end position="571"/>
    </location>
</feature>
<evidence type="ECO:0000256" key="8">
    <source>
        <dbReference type="ARBA" id="ARBA00023242"/>
    </source>
</evidence>
<dbReference type="SMART" id="SM01287">
    <property type="entry name" value="Rtt106"/>
    <property type="match status" value="1"/>
</dbReference>
<evidence type="ECO:0000256" key="10">
    <source>
        <dbReference type="RuleBase" id="RU364013"/>
    </source>
</evidence>
<feature type="compositionally biased region" description="Basic and acidic residues" evidence="11">
    <location>
        <begin position="535"/>
        <end position="560"/>
    </location>
</feature>
<evidence type="ECO:0000313" key="13">
    <source>
        <dbReference type="EMBL" id="KAF9517197.1"/>
    </source>
</evidence>
<dbReference type="Proteomes" id="UP000886523">
    <property type="component" value="Unassembled WGS sequence"/>
</dbReference>
<comment type="similarity">
    <text evidence="1 10">Belongs to the SSRP1 family.</text>
</comment>
<gene>
    <name evidence="13" type="ORF">BS47DRAFT_1375717</name>
</gene>
<feature type="compositionally biased region" description="Low complexity" evidence="11">
    <location>
        <begin position="492"/>
        <end position="504"/>
    </location>
</feature>
<evidence type="ECO:0000256" key="4">
    <source>
        <dbReference type="ARBA" id="ARBA00022763"/>
    </source>
</evidence>
<dbReference type="PRINTS" id="PR00887">
    <property type="entry name" value="SSRCOGNITION"/>
</dbReference>
<dbReference type="PANTHER" id="PTHR45849">
    <property type="entry name" value="FACT COMPLEX SUBUNIT SSRP1"/>
    <property type="match status" value="1"/>
</dbReference>
<dbReference type="InterPro" id="IPR000969">
    <property type="entry name" value="SSRP1/POB3"/>
</dbReference>
<name>A0A9P6B4J7_9AGAM</name>
<dbReference type="InterPro" id="IPR048993">
    <property type="entry name" value="SSRP1-like_PH1"/>
</dbReference>
<evidence type="ECO:0000256" key="1">
    <source>
        <dbReference type="ARBA" id="ARBA00010060"/>
    </source>
</evidence>
<dbReference type="GO" id="GO:0042393">
    <property type="term" value="F:histone binding"/>
    <property type="evidence" value="ECO:0007669"/>
    <property type="project" value="TreeGrafter"/>
</dbReference>
<dbReference type="CDD" id="cd13230">
    <property type="entry name" value="PH1_SSRP1-like"/>
    <property type="match status" value="1"/>
</dbReference>
<dbReference type="InterPro" id="IPR038167">
    <property type="entry name" value="SSRP1_sf"/>
</dbReference>
<organism evidence="13 14">
    <name type="scientific">Hydnum rufescens UP504</name>
    <dbReference type="NCBI Taxonomy" id="1448309"/>
    <lineage>
        <taxon>Eukaryota</taxon>
        <taxon>Fungi</taxon>
        <taxon>Dikarya</taxon>
        <taxon>Basidiomycota</taxon>
        <taxon>Agaricomycotina</taxon>
        <taxon>Agaricomycetes</taxon>
        <taxon>Cantharellales</taxon>
        <taxon>Hydnaceae</taxon>
        <taxon>Hydnum</taxon>
    </lineage>
</organism>
<comment type="subcellular location">
    <subcellularLocation>
        <location evidence="10">Nucleus</location>
    </subcellularLocation>
    <subcellularLocation>
        <location evidence="10">Chromosome</location>
    </subcellularLocation>
</comment>
<keyword evidence="4 10" id="KW-0227">DNA damage</keyword>
<evidence type="ECO:0000256" key="7">
    <source>
        <dbReference type="ARBA" id="ARBA00023204"/>
    </source>
</evidence>
<dbReference type="Pfam" id="PF17292">
    <property type="entry name" value="POB3_N"/>
    <property type="match status" value="1"/>
</dbReference>
<keyword evidence="14" id="KW-1185">Reference proteome</keyword>
<dbReference type="Gene3D" id="2.30.29.30">
    <property type="entry name" value="Pleckstrin-homology domain (PH domain)/Phosphotyrosine-binding domain (PTB)"/>
    <property type="match status" value="2"/>
</dbReference>
<reference evidence="13" key="1">
    <citation type="journal article" date="2020" name="Nat. Commun.">
        <title>Large-scale genome sequencing of mycorrhizal fungi provides insights into the early evolution of symbiotic traits.</title>
        <authorList>
            <person name="Miyauchi S."/>
            <person name="Kiss E."/>
            <person name="Kuo A."/>
            <person name="Drula E."/>
            <person name="Kohler A."/>
            <person name="Sanchez-Garcia M."/>
            <person name="Morin E."/>
            <person name="Andreopoulos B."/>
            <person name="Barry K.W."/>
            <person name="Bonito G."/>
            <person name="Buee M."/>
            <person name="Carver A."/>
            <person name="Chen C."/>
            <person name="Cichocki N."/>
            <person name="Clum A."/>
            <person name="Culley D."/>
            <person name="Crous P.W."/>
            <person name="Fauchery L."/>
            <person name="Girlanda M."/>
            <person name="Hayes R.D."/>
            <person name="Keri Z."/>
            <person name="LaButti K."/>
            <person name="Lipzen A."/>
            <person name="Lombard V."/>
            <person name="Magnuson J."/>
            <person name="Maillard F."/>
            <person name="Murat C."/>
            <person name="Nolan M."/>
            <person name="Ohm R.A."/>
            <person name="Pangilinan J."/>
            <person name="Pereira M.F."/>
            <person name="Perotto S."/>
            <person name="Peter M."/>
            <person name="Pfister S."/>
            <person name="Riley R."/>
            <person name="Sitrit Y."/>
            <person name="Stielow J.B."/>
            <person name="Szollosi G."/>
            <person name="Zifcakova L."/>
            <person name="Stursova M."/>
            <person name="Spatafora J.W."/>
            <person name="Tedersoo L."/>
            <person name="Vaario L.M."/>
            <person name="Yamada A."/>
            <person name="Yan M."/>
            <person name="Wang P."/>
            <person name="Xu J."/>
            <person name="Bruns T."/>
            <person name="Baldrian P."/>
            <person name="Vilgalys R."/>
            <person name="Dunand C."/>
            <person name="Henrissat B."/>
            <person name="Grigoriev I.V."/>
            <person name="Hibbett D."/>
            <person name="Nagy L.G."/>
            <person name="Martin F.M."/>
        </authorList>
    </citation>
    <scope>NUCLEOTIDE SEQUENCE</scope>
    <source>
        <strain evidence="13">UP504</strain>
    </source>
</reference>
<evidence type="ECO:0000259" key="12">
    <source>
        <dbReference type="SMART" id="SM01287"/>
    </source>
</evidence>
<feature type="compositionally biased region" description="Acidic residues" evidence="11">
    <location>
        <begin position="168"/>
        <end position="184"/>
    </location>
</feature>
<dbReference type="GO" id="GO:0006260">
    <property type="term" value="P:DNA replication"/>
    <property type="evidence" value="ECO:0007669"/>
    <property type="project" value="UniProtKB-KW"/>
</dbReference>
<evidence type="ECO:0000256" key="11">
    <source>
        <dbReference type="SAM" id="MobiDB-lite"/>
    </source>
</evidence>
<feature type="region of interest" description="Disordered" evidence="11">
    <location>
        <begin position="152"/>
        <end position="184"/>
    </location>
</feature>
<evidence type="ECO:0000313" key="14">
    <source>
        <dbReference type="Proteomes" id="UP000886523"/>
    </source>
</evidence>
<comment type="caution">
    <text evidence="13">The sequence shown here is derived from an EMBL/GenBank/DDBJ whole genome shotgun (WGS) entry which is preliminary data.</text>
</comment>
<keyword evidence="6 10" id="KW-0804">Transcription</keyword>